<keyword evidence="2" id="KW-1185">Reference proteome</keyword>
<sequence>MDNLLSLLGGVGMFLLGMEVMTAALRDAAGRRLRALLARFTTTPLRGVLTGAGATALIQSSSATTVMVVGFVGAGLMTMPQALGVVFGANLGTTATGWLVSVLGFKLQLDVIALAALFPASLGAVLGRGAVARTARVAAGLCLLLVALSVMQAGAAGLTDRLTPAHLPGPSLGGLLALAGLGLVVTVLMQSSSAALALALVMLDSGSLALIQALAIVLGMNIGTTFTALLASVGGSAAMRQTGLANLVFNIGTFALAFPLVWFGAGWIEGMGAARDPMTVLLLFHTGFNLLGVALFVPVTPRFAALIARVLPDPGGGPMVALDPRMLRDAEAALVAAQTAADAIAARLWAALGAALAPSPDYRGLAALSPCDTALDDLRRFMQDIRLPEGRQPTEEVYSNLLHQMDHLGRMRARASESGRIQALLDDPILRRPSLSVGASLRRLAAGPSDREARRLVRLHALVSRRQARHRRALLLGEHAGLYSLAYVFDHTDAMRWLNRMLHNAARVASYQQQARAGLPAPPEGNAG</sequence>
<evidence type="ECO:0000313" key="2">
    <source>
        <dbReference type="Proteomes" id="UP001203036"/>
    </source>
</evidence>
<protein>
    <submittedName>
        <fullName evidence="1">Na/Pi symporter</fullName>
    </submittedName>
</protein>
<dbReference type="Proteomes" id="UP001203036">
    <property type="component" value="Unassembled WGS sequence"/>
</dbReference>
<comment type="caution">
    <text evidence="1">The sequence shown here is derived from an EMBL/GenBank/DDBJ whole genome shotgun (WGS) entry which is preliminary data.</text>
</comment>
<name>A0ACC5ZTC7_9RHOB</name>
<organism evidence="1 2">
    <name type="scientific">Lutimaribacter degradans</name>
    <dbReference type="NCBI Taxonomy" id="2945989"/>
    <lineage>
        <taxon>Bacteria</taxon>
        <taxon>Pseudomonadati</taxon>
        <taxon>Pseudomonadota</taxon>
        <taxon>Alphaproteobacteria</taxon>
        <taxon>Rhodobacterales</taxon>
        <taxon>Roseobacteraceae</taxon>
        <taxon>Lutimaribacter</taxon>
    </lineage>
</organism>
<accession>A0ACC5ZTC7</accession>
<proteinExistence type="predicted"/>
<gene>
    <name evidence="1" type="ORF">M8744_05410</name>
</gene>
<dbReference type="EMBL" id="JAMQGO010000002">
    <property type="protein sequence ID" value="MCM2561577.1"/>
    <property type="molecule type" value="Genomic_DNA"/>
</dbReference>
<reference evidence="1" key="1">
    <citation type="submission" date="2022-06" db="EMBL/GenBank/DDBJ databases">
        <title>Lutimaribacter sp. EGI FJ00013, a novel bacterium isolated from a salt lake sediment enrichment.</title>
        <authorList>
            <person name="Gao L."/>
            <person name="Fang B.-Z."/>
            <person name="Li W.-J."/>
        </authorList>
    </citation>
    <scope>NUCLEOTIDE SEQUENCE</scope>
    <source>
        <strain evidence="1">EGI FJ00013</strain>
    </source>
</reference>
<evidence type="ECO:0000313" key="1">
    <source>
        <dbReference type="EMBL" id="MCM2561577.1"/>
    </source>
</evidence>